<evidence type="ECO:0000313" key="2">
    <source>
        <dbReference type="EMBL" id="GAA2639092.1"/>
    </source>
</evidence>
<dbReference type="EMBL" id="BAAARJ010000034">
    <property type="protein sequence ID" value="GAA2639092.1"/>
    <property type="molecule type" value="Genomic_DNA"/>
</dbReference>
<protein>
    <recommendedName>
        <fullName evidence="4">AraC-type arabinose-binding/dimerisation domain-containing protein</fullName>
    </recommendedName>
</protein>
<evidence type="ECO:0000313" key="3">
    <source>
        <dbReference type="Proteomes" id="UP001501447"/>
    </source>
</evidence>
<gene>
    <name evidence="2" type="ORF">GCM10009863_65040</name>
</gene>
<feature type="region of interest" description="Disordered" evidence="1">
    <location>
        <begin position="1"/>
        <end position="22"/>
    </location>
</feature>
<accession>A0ABN3QZI9</accession>
<dbReference type="Proteomes" id="UP001501447">
    <property type="component" value="Unassembled WGS sequence"/>
</dbReference>
<comment type="caution">
    <text evidence="2">The sequence shown here is derived from an EMBL/GenBank/DDBJ whole genome shotgun (WGS) entry which is preliminary data.</text>
</comment>
<dbReference type="InterPro" id="IPR014710">
    <property type="entry name" value="RmlC-like_jellyroll"/>
</dbReference>
<keyword evidence="3" id="KW-1185">Reference proteome</keyword>
<organism evidence="2 3">
    <name type="scientific">Streptomyces axinellae</name>
    <dbReference type="NCBI Taxonomy" id="552788"/>
    <lineage>
        <taxon>Bacteria</taxon>
        <taxon>Bacillati</taxon>
        <taxon>Actinomycetota</taxon>
        <taxon>Actinomycetes</taxon>
        <taxon>Kitasatosporales</taxon>
        <taxon>Streptomycetaceae</taxon>
        <taxon>Streptomyces</taxon>
    </lineage>
</organism>
<dbReference type="Gene3D" id="2.60.120.10">
    <property type="entry name" value="Jelly Rolls"/>
    <property type="match status" value="1"/>
</dbReference>
<name>A0ABN3QZI9_9ACTN</name>
<proteinExistence type="predicted"/>
<dbReference type="RefSeq" id="WP_344570665.1">
    <property type="nucleotide sequence ID" value="NZ_BAAARJ010000034.1"/>
</dbReference>
<dbReference type="InterPro" id="IPR011051">
    <property type="entry name" value="RmlC_Cupin_sf"/>
</dbReference>
<reference evidence="2 3" key="1">
    <citation type="journal article" date="2019" name="Int. J. Syst. Evol. Microbiol.">
        <title>The Global Catalogue of Microorganisms (GCM) 10K type strain sequencing project: providing services to taxonomists for standard genome sequencing and annotation.</title>
        <authorList>
            <consortium name="The Broad Institute Genomics Platform"/>
            <consortium name="The Broad Institute Genome Sequencing Center for Infectious Disease"/>
            <person name="Wu L."/>
            <person name="Ma J."/>
        </authorList>
    </citation>
    <scope>NUCLEOTIDE SEQUENCE [LARGE SCALE GENOMIC DNA]</scope>
    <source>
        <strain evidence="2 3">JCM 16373</strain>
    </source>
</reference>
<sequence length="141" mass="14832">MSADGDSLPESAESAENPARPRVLCETAALDGASARAGAMWRLEEPGRQLDANVVRIPPARCVETHYEPDVDVLLLVTAGGGSLGSADGPRPLSEGSLVWLPRRSTRSLAAGDQGMTYLTVHRRRGGMRIQPPPGAAPLVP</sequence>
<evidence type="ECO:0008006" key="4">
    <source>
        <dbReference type="Google" id="ProtNLM"/>
    </source>
</evidence>
<dbReference type="SUPFAM" id="SSF51182">
    <property type="entry name" value="RmlC-like cupins"/>
    <property type="match status" value="1"/>
</dbReference>
<evidence type="ECO:0000256" key="1">
    <source>
        <dbReference type="SAM" id="MobiDB-lite"/>
    </source>
</evidence>